<evidence type="ECO:0000256" key="2">
    <source>
        <dbReference type="ARBA" id="ARBA00022517"/>
    </source>
</evidence>
<dbReference type="STRING" id="546271.Selsp_1115"/>
<comment type="cofactor">
    <cofactor evidence="10">
        <name>Zn(2+)</name>
        <dbReference type="ChEBI" id="CHEBI:29105"/>
    </cofactor>
    <text evidence="10">Binds 1 zinc ion per subunit.</text>
</comment>
<dbReference type="InterPro" id="IPR010914">
    <property type="entry name" value="RsgA_GTPase_dom"/>
</dbReference>
<evidence type="ECO:0000256" key="8">
    <source>
        <dbReference type="ARBA" id="ARBA00022884"/>
    </source>
</evidence>
<keyword evidence="9 10" id="KW-0342">GTP-binding</keyword>
<evidence type="ECO:0000256" key="5">
    <source>
        <dbReference type="ARBA" id="ARBA00022741"/>
    </source>
</evidence>
<evidence type="ECO:0000256" key="6">
    <source>
        <dbReference type="ARBA" id="ARBA00022801"/>
    </source>
</evidence>
<dbReference type="NCBIfam" id="TIGR00157">
    <property type="entry name" value="ribosome small subunit-dependent GTPase A"/>
    <property type="match status" value="1"/>
</dbReference>
<evidence type="ECO:0000256" key="9">
    <source>
        <dbReference type="ARBA" id="ARBA00023134"/>
    </source>
</evidence>
<dbReference type="Pfam" id="PF16745">
    <property type="entry name" value="RsgA_N"/>
    <property type="match status" value="1"/>
</dbReference>
<dbReference type="PROSITE" id="PS50936">
    <property type="entry name" value="ENGC_GTPASE"/>
    <property type="match status" value="1"/>
</dbReference>
<feature type="domain" description="CP-type G" evidence="12">
    <location>
        <begin position="69"/>
        <end position="229"/>
    </location>
</feature>
<feature type="binding site" evidence="10">
    <location>
        <position position="260"/>
    </location>
    <ligand>
        <name>Zn(2+)</name>
        <dbReference type="ChEBI" id="CHEBI:29105"/>
    </ligand>
</feature>
<gene>
    <name evidence="10 13" type="primary">rsgA</name>
    <name evidence="13" type="ORF">SELSPUOL_01131</name>
</gene>
<dbReference type="InterPro" id="IPR027417">
    <property type="entry name" value="P-loop_NTPase"/>
</dbReference>
<dbReference type="Pfam" id="PF03193">
    <property type="entry name" value="RsgA_GTPase"/>
    <property type="match status" value="1"/>
</dbReference>
<dbReference type="SUPFAM" id="SSF52540">
    <property type="entry name" value="P-loop containing nucleoside triphosphate hydrolases"/>
    <property type="match status" value="1"/>
</dbReference>
<dbReference type="InterPro" id="IPR004881">
    <property type="entry name" value="Ribosome_biogen_GTPase_RsgA"/>
</dbReference>
<evidence type="ECO:0000313" key="13">
    <source>
        <dbReference type="EMBL" id="EEX77428.1"/>
    </source>
</evidence>
<dbReference type="Proteomes" id="UP000003505">
    <property type="component" value="Unassembled WGS sequence"/>
</dbReference>
<feature type="binding site" evidence="10">
    <location>
        <position position="258"/>
    </location>
    <ligand>
        <name>Zn(2+)</name>
        <dbReference type="ChEBI" id="CHEBI:29105"/>
    </ligand>
</feature>
<keyword evidence="2 10" id="KW-0690">Ribosome biogenesis</keyword>
<evidence type="ECO:0000256" key="10">
    <source>
        <dbReference type="HAMAP-Rule" id="MF_01820"/>
    </source>
</evidence>
<evidence type="ECO:0000313" key="14">
    <source>
        <dbReference type="Proteomes" id="UP000003505"/>
    </source>
</evidence>
<name>C9LUJ5_SELS3</name>
<dbReference type="GO" id="GO:0005737">
    <property type="term" value="C:cytoplasm"/>
    <property type="evidence" value="ECO:0007669"/>
    <property type="project" value="UniProtKB-SubCell"/>
</dbReference>
<dbReference type="GO" id="GO:0019843">
    <property type="term" value="F:rRNA binding"/>
    <property type="evidence" value="ECO:0007669"/>
    <property type="project" value="UniProtKB-KW"/>
</dbReference>
<evidence type="ECO:0000259" key="11">
    <source>
        <dbReference type="PROSITE" id="PS50936"/>
    </source>
</evidence>
<feature type="binding site" evidence="10">
    <location>
        <position position="253"/>
    </location>
    <ligand>
        <name>Zn(2+)</name>
        <dbReference type="ChEBI" id="CHEBI:29105"/>
    </ligand>
</feature>
<keyword evidence="5 10" id="KW-0547">Nucleotide-binding</keyword>
<accession>C9LUJ5</accession>
<comment type="subunit">
    <text evidence="10">Monomer. Associates with 30S ribosomal subunit, binds 16S rRNA.</text>
</comment>
<dbReference type="GO" id="GO:0042274">
    <property type="term" value="P:ribosomal small subunit biogenesis"/>
    <property type="evidence" value="ECO:0007669"/>
    <property type="project" value="UniProtKB-UniRule"/>
</dbReference>
<organism evidence="13 14">
    <name type="scientific">Selenomonas sputigena (strain ATCC 35185 / DSM 20758 / CCUG 44933 / VPI D19B-28)</name>
    <dbReference type="NCBI Taxonomy" id="546271"/>
    <lineage>
        <taxon>Bacteria</taxon>
        <taxon>Bacillati</taxon>
        <taxon>Bacillota</taxon>
        <taxon>Negativicutes</taxon>
        <taxon>Selenomonadales</taxon>
        <taxon>Selenomonadaceae</taxon>
        <taxon>Selenomonas</taxon>
    </lineage>
</organism>
<protein>
    <recommendedName>
        <fullName evidence="10">Small ribosomal subunit biogenesis GTPase RsgA</fullName>
        <ecNumber evidence="10">3.6.1.-</ecNumber>
    </recommendedName>
</protein>
<comment type="function">
    <text evidence="10">One of several proteins that assist in the late maturation steps of the functional core of the 30S ribosomal subunit. Helps release RbfA from mature subunits. May play a role in the assembly of ribosomal proteins into the subunit. Circularly permuted GTPase that catalyzes slow GTP hydrolysis, GTPase activity is stimulated by the 30S ribosomal subunit.</text>
</comment>
<dbReference type="Gene3D" id="3.40.50.300">
    <property type="entry name" value="P-loop containing nucleotide triphosphate hydrolases"/>
    <property type="match status" value="1"/>
</dbReference>
<dbReference type="GO" id="GO:0003924">
    <property type="term" value="F:GTPase activity"/>
    <property type="evidence" value="ECO:0007669"/>
    <property type="project" value="UniProtKB-UniRule"/>
</dbReference>
<dbReference type="AlphaFoldDB" id="C9LUJ5"/>
<dbReference type="Gene3D" id="2.40.50.140">
    <property type="entry name" value="Nucleic acid-binding proteins"/>
    <property type="match status" value="1"/>
</dbReference>
<evidence type="ECO:0000256" key="4">
    <source>
        <dbReference type="ARBA" id="ARBA00022730"/>
    </source>
</evidence>
<dbReference type="HAMAP" id="MF_01820">
    <property type="entry name" value="GTPase_RsgA"/>
    <property type="match status" value="1"/>
</dbReference>
<comment type="subcellular location">
    <subcellularLocation>
        <location evidence="10">Cytoplasm</location>
    </subcellularLocation>
</comment>
<dbReference type="PANTHER" id="PTHR32120:SF11">
    <property type="entry name" value="SMALL RIBOSOMAL SUBUNIT BIOGENESIS GTPASE RSGA 1, MITOCHONDRIAL-RELATED"/>
    <property type="match status" value="1"/>
</dbReference>
<dbReference type="GO" id="GO:0046872">
    <property type="term" value="F:metal ion binding"/>
    <property type="evidence" value="ECO:0007669"/>
    <property type="project" value="UniProtKB-KW"/>
</dbReference>
<comment type="caution">
    <text evidence="13">The sequence shown here is derived from an EMBL/GenBank/DDBJ whole genome shotgun (WGS) entry which is preliminary data.</text>
</comment>
<keyword evidence="6 10" id="KW-0378">Hydrolase</keyword>
<keyword evidence="3 10" id="KW-0479">Metal-binding</keyword>
<feature type="binding site" evidence="10">
    <location>
        <begin position="172"/>
        <end position="180"/>
    </location>
    <ligand>
        <name>GTP</name>
        <dbReference type="ChEBI" id="CHEBI:37565"/>
    </ligand>
</feature>
<dbReference type="Gene3D" id="1.10.40.50">
    <property type="entry name" value="Probable gtpase engc, domain 3"/>
    <property type="match status" value="1"/>
</dbReference>
<dbReference type="PROSITE" id="PS51721">
    <property type="entry name" value="G_CP"/>
    <property type="match status" value="1"/>
</dbReference>
<dbReference type="EC" id="3.6.1.-" evidence="10"/>
<keyword evidence="1 10" id="KW-0963">Cytoplasm</keyword>
<dbReference type="GO" id="GO:0005525">
    <property type="term" value="F:GTP binding"/>
    <property type="evidence" value="ECO:0007669"/>
    <property type="project" value="UniProtKB-UniRule"/>
</dbReference>
<feature type="domain" description="EngC GTPase" evidence="11">
    <location>
        <begin position="78"/>
        <end position="227"/>
    </location>
</feature>
<evidence type="ECO:0000259" key="12">
    <source>
        <dbReference type="PROSITE" id="PS51721"/>
    </source>
</evidence>
<sequence length="300" mass="32843">MGEEDGLLQGKVLRAQNSFFYVATREGLVEAKLRGRLKKERIAVVPGDDVELELTEGGAGVIERRCERKSLLRRPLVANIDQVVLVFAAREPDINPVLIDRFLVLAEWSKIERIVLCINKMDLLEGDEAEIPALAALYREIGYPVCLLSTVTGEGVADMQSLVEEKTSVFAGSSGVGKSSLLNCLAPGIALSTGAVSEKIKRGRHTTRTAQLLPFAGGFLVDTPGFSATELAEIEPCALPGLFPEFRSFFGACRFQPCTHSHEPGCAVKEAVQAGRIEDSRYASYLEMLQQSVQRKKVYR</sequence>
<dbReference type="InterPro" id="IPR031944">
    <property type="entry name" value="RsgA_N"/>
</dbReference>
<evidence type="ECO:0000256" key="1">
    <source>
        <dbReference type="ARBA" id="ARBA00022490"/>
    </source>
</evidence>
<evidence type="ECO:0000256" key="7">
    <source>
        <dbReference type="ARBA" id="ARBA00022833"/>
    </source>
</evidence>
<dbReference type="PANTHER" id="PTHR32120">
    <property type="entry name" value="SMALL RIBOSOMAL SUBUNIT BIOGENESIS GTPASE RSGA"/>
    <property type="match status" value="1"/>
</dbReference>
<dbReference type="EMBL" id="ACKP02000016">
    <property type="protein sequence ID" value="EEX77428.1"/>
    <property type="molecule type" value="Genomic_DNA"/>
</dbReference>
<evidence type="ECO:0000256" key="3">
    <source>
        <dbReference type="ARBA" id="ARBA00022723"/>
    </source>
</evidence>
<proteinExistence type="inferred from homology"/>
<feature type="binding site" evidence="10">
    <location>
        <position position="266"/>
    </location>
    <ligand>
        <name>Zn(2+)</name>
        <dbReference type="ChEBI" id="CHEBI:29105"/>
    </ligand>
</feature>
<keyword evidence="7 10" id="KW-0862">Zinc</keyword>
<keyword evidence="4 10" id="KW-0699">rRNA-binding</keyword>
<dbReference type="eggNOG" id="COG1162">
    <property type="taxonomic scope" value="Bacteria"/>
</dbReference>
<dbReference type="InterPro" id="IPR012340">
    <property type="entry name" value="NA-bd_OB-fold"/>
</dbReference>
<comment type="similarity">
    <text evidence="10">Belongs to the TRAFAC class YlqF/YawG GTPase family. RsgA subfamily.</text>
</comment>
<dbReference type="SUPFAM" id="SSF50249">
    <property type="entry name" value="Nucleic acid-binding proteins"/>
    <property type="match status" value="1"/>
</dbReference>
<dbReference type="InterPro" id="IPR030378">
    <property type="entry name" value="G_CP_dom"/>
</dbReference>
<dbReference type="CDD" id="cd01854">
    <property type="entry name" value="YjeQ_EngC"/>
    <property type="match status" value="1"/>
</dbReference>
<reference evidence="13 14" key="1">
    <citation type="submission" date="2009-09" db="EMBL/GenBank/DDBJ databases">
        <authorList>
            <person name="Weinstock G."/>
            <person name="Sodergren E."/>
            <person name="Clifton S."/>
            <person name="Fulton L."/>
            <person name="Fulton B."/>
            <person name="Courtney L."/>
            <person name="Fronick C."/>
            <person name="Harrison M."/>
            <person name="Strong C."/>
            <person name="Farmer C."/>
            <person name="Delahaunty K."/>
            <person name="Markovic C."/>
            <person name="Hall O."/>
            <person name="Minx P."/>
            <person name="Tomlinson C."/>
            <person name="Mitreva M."/>
            <person name="Nelson J."/>
            <person name="Hou S."/>
            <person name="Wollam A."/>
            <person name="Pepin K.H."/>
            <person name="Johnson M."/>
            <person name="Bhonagiri V."/>
            <person name="Nash W.E."/>
            <person name="Warren W."/>
            <person name="Chinwalla A."/>
            <person name="Mardis E.R."/>
            <person name="Wilson R.K."/>
        </authorList>
    </citation>
    <scope>NUCLEOTIDE SEQUENCE [LARGE SCALE GENOMIC DNA]</scope>
    <source>
        <strain evidence="14">ATCC 35185 / DSM 20758 / VPI D19B-28</strain>
    </source>
</reference>
<keyword evidence="8 10" id="KW-0694">RNA-binding</keyword>
<feature type="binding site" evidence="10">
    <location>
        <begin position="119"/>
        <end position="122"/>
    </location>
    <ligand>
        <name>GTP</name>
        <dbReference type="ChEBI" id="CHEBI:37565"/>
    </ligand>
</feature>